<keyword evidence="2" id="KW-1185">Reference proteome</keyword>
<gene>
    <name evidence="1" type="ORF">K452DRAFT_22387</name>
</gene>
<accession>A0A6A6BGX7</accession>
<evidence type="ECO:0000313" key="2">
    <source>
        <dbReference type="Proteomes" id="UP000799438"/>
    </source>
</evidence>
<dbReference type="AlphaFoldDB" id="A0A6A6BGX7"/>
<organism evidence="1 2">
    <name type="scientific">Aplosporella prunicola CBS 121167</name>
    <dbReference type="NCBI Taxonomy" id="1176127"/>
    <lineage>
        <taxon>Eukaryota</taxon>
        <taxon>Fungi</taxon>
        <taxon>Dikarya</taxon>
        <taxon>Ascomycota</taxon>
        <taxon>Pezizomycotina</taxon>
        <taxon>Dothideomycetes</taxon>
        <taxon>Dothideomycetes incertae sedis</taxon>
        <taxon>Botryosphaeriales</taxon>
        <taxon>Aplosporellaceae</taxon>
        <taxon>Aplosporella</taxon>
    </lineage>
</organism>
<reference evidence="1" key="1">
    <citation type="journal article" date="2020" name="Stud. Mycol.">
        <title>101 Dothideomycetes genomes: a test case for predicting lifestyles and emergence of pathogens.</title>
        <authorList>
            <person name="Haridas S."/>
            <person name="Albert R."/>
            <person name="Binder M."/>
            <person name="Bloem J."/>
            <person name="Labutti K."/>
            <person name="Salamov A."/>
            <person name="Andreopoulos B."/>
            <person name="Baker S."/>
            <person name="Barry K."/>
            <person name="Bills G."/>
            <person name="Bluhm B."/>
            <person name="Cannon C."/>
            <person name="Castanera R."/>
            <person name="Culley D."/>
            <person name="Daum C."/>
            <person name="Ezra D."/>
            <person name="Gonzalez J."/>
            <person name="Henrissat B."/>
            <person name="Kuo A."/>
            <person name="Liang C."/>
            <person name="Lipzen A."/>
            <person name="Lutzoni F."/>
            <person name="Magnuson J."/>
            <person name="Mondo S."/>
            <person name="Nolan M."/>
            <person name="Ohm R."/>
            <person name="Pangilinan J."/>
            <person name="Park H.-J."/>
            <person name="Ramirez L."/>
            <person name="Alfaro M."/>
            <person name="Sun H."/>
            <person name="Tritt A."/>
            <person name="Yoshinaga Y."/>
            <person name="Zwiers L.-H."/>
            <person name="Turgeon B."/>
            <person name="Goodwin S."/>
            <person name="Spatafora J."/>
            <person name="Crous P."/>
            <person name="Grigoriev I."/>
        </authorList>
    </citation>
    <scope>NUCLEOTIDE SEQUENCE</scope>
    <source>
        <strain evidence="1">CBS 121167</strain>
    </source>
</reference>
<dbReference type="RefSeq" id="XP_033398395.1">
    <property type="nucleotide sequence ID" value="XM_033536653.1"/>
</dbReference>
<dbReference type="GeneID" id="54294149"/>
<protein>
    <submittedName>
        <fullName evidence="1">Uncharacterized protein</fullName>
    </submittedName>
</protein>
<dbReference type="Proteomes" id="UP000799438">
    <property type="component" value="Unassembled WGS sequence"/>
</dbReference>
<name>A0A6A6BGX7_9PEZI</name>
<sequence>MLWLLRVITRLHAMRPVYIVRIAVQGKKAARIPTCCNTDDNSSGLESIRLFVCRDAGCCVCGRPHDWIGSPPSSSGIAGRRISSSRRHACHGSRCCVPCTCARAASGAGFPLLARFLDRLTWLMDCGWRDGCAASDRGGGFASDCLGVRG</sequence>
<proteinExistence type="predicted"/>
<evidence type="ECO:0000313" key="1">
    <source>
        <dbReference type="EMBL" id="KAF2142683.1"/>
    </source>
</evidence>
<dbReference type="EMBL" id="ML995484">
    <property type="protein sequence ID" value="KAF2142683.1"/>
    <property type="molecule type" value="Genomic_DNA"/>
</dbReference>